<proteinExistence type="predicted"/>
<name>A0ABQ9FC95_TEGGR</name>
<evidence type="ECO:0000313" key="2">
    <source>
        <dbReference type="Proteomes" id="UP001217089"/>
    </source>
</evidence>
<sequence length="82" mass="9823">MITHDLELKELFSNPSSKKPINCFAIMGYKEKRPEDSLENRIWQITFLHGQNINWKFFNIQVLPCVEVPHFLPLICFLMYHE</sequence>
<accession>A0ABQ9FC95</accession>
<keyword evidence="2" id="KW-1185">Reference proteome</keyword>
<comment type="caution">
    <text evidence="1">The sequence shown here is derived from an EMBL/GenBank/DDBJ whole genome shotgun (WGS) entry which is preliminary data.</text>
</comment>
<gene>
    <name evidence="1" type="ORF">KUTeg_008797</name>
</gene>
<dbReference type="EMBL" id="JARBDR010000342">
    <property type="protein sequence ID" value="KAJ8314236.1"/>
    <property type="molecule type" value="Genomic_DNA"/>
</dbReference>
<protein>
    <submittedName>
        <fullName evidence="1">Uncharacterized protein</fullName>
    </submittedName>
</protein>
<reference evidence="1 2" key="1">
    <citation type="submission" date="2022-12" db="EMBL/GenBank/DDBJ databases">
        <title>Chromosome-level genome of Tegillarca granosa.</title>
        <authorList>
            <person name="Kim J."/>
        </authorList>
    </citation>
    <scope>NUCLEOTIDE SEQUENCE [LARGE SCALE GENOMIC DNA]</scope>
    <source>
        <strain evidence="1">Teg-2019</strain>
        <tissue evidence="1">Adductor muscle</tissue>
    </source>
</reference>
<organism evidence="1 2">
    <name type="scientific">Tegillarca granosa</name>
    <name type="common">Malaysian cockle</name>
    <name type="synonym">Anadara granosa</name>
    <dbReference type="NCBI Taxonomy" id="220873"/>
    <lineage>
        <taxon>Eukaryota</taxon>
        <taxon>Metazoa</taxon>
        <taxon>Spiralia</taxon>
        <taxon>Lophotrochozoa</taxon>
        <taxon>Mollusca</taxon>
        <taxon>Bivalvia</taxon>
        <taxon>Autobranchia</taxon>
        <taxon>Pteriomorphia</taxon>
        <taxon>Arcoida</taxon>
        <taxon>Arcoidea</taxon>
        <taxon>Arcidae</taxon>
        <taxon>Tegillarca</taxon>
    </lineage>
</organism>
<dbReference type="Proteomes" id="UP001217089">
    <property type="component" value="Unassembled WGS sequence"/>
</dbReference>
<evidence type="ECO:0000313" key="1">
    <source>
        <dbReference type="EMBL" id="KAJ8314236.1"/>
    </source>
</evidence>